<reference evidence="2" key="2">
    <citation type="submission" date="2022-01" db="EMBL/GenBank/DDBJ databases">
        <authorList>
            <person name="Yamashiro T."/>
            <person name="Shiraishi A."/>
            <person name="Satake H."/>
            <person name="Nakayama K."/>
        </authorList>
    </citation>
    <scope>NUCLEOTIDE SEQUENCE</scope>
</reference>
<gene>
    <name evidence="2" type="ORF">Tco_0993019</name>
</gene>
<name>A0ABQ5F464_9ASTR</name>
<evidence type="ECO:0000313" key="2">
    <source>
        <dbReference type="EMBL" id="GJT57965.1"/>
    </source>
</evidence>
<accession>A0ABQ5F464</accession>
<evidence type="ECO:0000313" key="3">
    <source>
        <dbReference type="Proteomes" id="UP001151760"/>
    </source>
</evidence>
<sequence>MRETHDEYISSHKMALPAQNINHSAFRSMFDNEKLSGTNFNDCMTPTIHSKLNVSSADMIPEASIYVFEKQARVEKFDLSIHFPYMQTRKGKILNGLTKDFAGFVSNYKMHNMGRTIGEIHAMLMEYEKSLPKKAETPQVMMIKKGKIQKANKKSLKVKGKVIGKGKDYKKNKIVVARYAEFFEKRLINQEISGRAVDLEEIQEQEDTSPSEITSNIPQEVEGFGPPPQEEEIPIRRSAMEALWIRKFSLRLAAVHYANNREFKRAQKTQPLENISMFARALHGAIIKILKVTTDNNLADAFYKGIIKYEAYTHARSKRLHLLVVHGDSV</sequence>
<organism evidence="2 3">
    <name type="scientific">Tanacetum coccineum</name>
    <dbReference type="NCBI Taxonomy" id="301880"/>
    <lineage>
        <taxon>Eukaryota</taxon>
        <taxon>Viridiplantae</taxon>
        <taxon>Streptophyta</taxon>
        <taxon>Embryophyta</taxon>
        <taxon>Tracheophyta</taxon>
        <taxon>Spermatophyta</taxon>
        <taxon>Magnoliopsida</taxon>
        <taxon>eudicotyledons</taxon>
        <taxon>Gunneridae</taxon>
        <taxon>Pentapetalae</taxon>
        <taxon>asterids</taxon>
        <taxon>campanulids</taxon>
        <taxon>Asterales</taxon>
        <taxon>Asteraceae</taxon>
        <taxon>Asteroideae</taxon>
        <taxon>Anthemideae</taxon>
        <taxon>Anthemidinae</taxon>
        <taxon>Tanacetum</taxon>
    </lineage>
</organism>
<reference evidence="2" key="1">
    <citation type="journal article" date="2022" name="Int. J. Mol. Sci.">
        <title>Draft Genome of Tanacetum Coccineum: Genomic Comparison of Closely Related Tanacetum-Family Plants.</title>
        <authorList>
            <person name="Yamashiro T."/>
            <person name="Shiraishi A."/>
            <person name="Nakayama K."/>
            <person name="Satake H."/>
        </authorList>
    </citation>
    <scope>NUCLEOTIDE SEQUENCE</scope>
</reference>
<comment type="caution">
    <text evidence="2">The sequence shown here is derived from an EMBL/GenBank/DDBJ whole genome shotgun (WGS) entry which is preliminary data.</text>
</comment>
<proteinExistence type="predicted"/>
<protein>
    <submittedName>
        <fullName evidence="2">Uncharacterized protein</fullName>
    </submittedName>
</protein>
<feature type="region of interest" description="Disordered" evidence="1">
    <location>
        <begin position="202"/>
        <end position="230"/>
    </location>
</feature>
<evidence type="ECO:0000256" key="1">
    <source>
        <dbReference type="SAM" id="MobiDB-lite"/>
    </source>
</evidence>
<dbReference type="Proteomes" id="UP001151760">
    <property type="component" value="Unassembled WGS sequence"/>
</dbReference>
<keyword evidence="3" id="KW-1185">Reference proteome</keyword>
<dbReference type="EMBL" id="BQNB010016976">
    <property type="protein sequence ID" value="GJT57965.1"/>
    <property type="molecule type" value="Genomic_DNA"/>
</dbReference>